<feature type="domain" description="Hemerythrin-like" evidence="1">
    <location>
        <begin position="35"/>
        <end position="163"/>
    </location>
</feature>
<dbReference type="InterPro" id="IPR038309">
    <property type="entry name" value="Rsd/AlgQ_sf"/>
</dbReference>
<accession>A0ABP9B1X2</accession>
<dbReference type="Proteomes" id="UP001499959">
    <property type="component" value="Unassembled WGS sequence"/>
</dbReference>
<protein>
    <recommendedName>
        <fullName evidence="1">Hemerythrin-like domain-containing protein</fullName>
    </recommendedName>
</protein>
<gene>
    <name evidence="2" type="ORF">GCM10023307_11570</name>
</gene>
<dbReference type="Pfam" id="PF01814">
    <property type="entry name" value="Hemerythrin"/>
    <property type="match status" value="1"/>
</dbReference>
<evidence type="ECO:0000259" key="1">
    <source>
        <dbReference type="Pfam" id="PF01814"/>
    </source>
</evidence>
<organism evidence="2 3">
    <name type="scientific">Lysobacter hankyongensis</name>
    <dbReference type="NCBI Taxonomy" id="1176535"/>
    <lineage>
        <taxon>Bacteria</taxon>
        <taxon>Pseudomonadati</taxon>
        <taxon>Pseudomonadota</taxon>
        <taxon>Gammaproteobacteria</taxon>
        <taxon>Lysobacterales</taxon>
        <taxon>Lysobacteraceae</taxon>
        <taxon>Lysobacter</taxon>
    </lineage>
</organism>
<proteinExistence type="predicted"/>
<evidence type="ECO:0000313" key="3">
    <source>
        <dbReference type="Proteomes" id="UP001499959"/>
    </source>
</evidence>
<dbReference type="Gene3D" id="1.20.120.1370">
    <property type="entry name" value="Regulator of RNA polymerase sigma(70) subunit, domain 4"/>
    <property type="match status" value="1"/>
</dbReference>
<dbReference type="EMBL" id="BAABJE010000002">
    <property type="protein sequence ID" value="GAA4788103.1"/>
    <property type="molecule type" value="Genomic_DNA"/>
</dbReference>
<sequence length="167" mass="18779">MGGGQGPRSQALPQGVPTLEQRRAGVGIAYDANLVPSLKRDHADLVQLYGAIGDLARQGDFQQIPQMLNAFKVHLEGHLIAENVRFYNYVESSMQGDAESTALVRSFRREMNAIARGVVDFVKKYQLSAFDQQAREEFMADYQTVYGLLAQRIEREESSLYPLYLPH</sequence>
<comment type="caution">
    <text evidence="2">The sequence shown here is derived from an EMBL/GenBank/DDBJ whole genome shotgun (WGS) entry which is preliminary data.</text>
</comment>
<dbReference type="InterPro" id="IPR012312">
    <property type="entry name" value="Hemerythrin-like"/>
</dbReference>
<name>A0ABP9B1X2_9GAMM</name>
<keyword evidence="3" id="KW-1185">Reference proteome</keyword>
<evidence type="ECO:0000313" key="2">
    <source>
        <dbReference type="EMBL" id="GAA4788103.1"/>
    </source>
</evidence>
<reference evidence="3" key="1">
    <citation type="journal article" date="2019" name="Int. J. Syst. Evol. Microbiol.">
        <title>The Global Catalogue of Microorganisms (GCM) 10K type strain sequencing project: providing services to taxonomists for standard genome sequencing and annotation.</title>
        <authorList>
            <consortium name="The Broad Institute Genomics Platform"/>
            <consortium name="The Broad Institute Genome Sequencing Center for Infectious Disease"/>
            <person name="Wu L."/>
            <person name="Ma J."/>
        </authorList>
    </citation>
    <scope>NUCLEOTIDE SEQUENCE [LARGE SCALE GENOMIC DNA]</scope>
    <source>
        <strain evidence="3">JCM 18204</strain>
    </source>
</reference>